<dbReference type="Proteomes" id="UP001621418">
    <property type="component" value="Chromosome"/>
</dbReference>
<reference evidence="2 3" key="1">
    <citation type="submission" date="2022-10" db="EMBL/GenBank/DDBJ databases">
        <title>The complete genomes of actinobacterial strains from the NBC collection.</title>
        <authorList>
            <person name="Joergensen T.S."/>
            <person name="Alvarez Arevalo M."/>
            <person name="Sterndorff E.B."/>
            <person name="Faurdal D."/>
            <person name="Vuksanovic O."/>
            <person name="Mourched A.-S."/>
            <person name="Charusanti P."/>
            <person name="Shaw S."/>
            <person name="Blin K."/>
            <person name="Weber T."/>
        </authorList>
    </citation>
    <scope>NUCLEOTIDE SEQUENCE [LARGE SCALE GENOMIC DNA]</scope>
    <source>
        <strain evidence="2 3">NBC_01413</strain>
    </source>
</reference>
<gene>
    <name evidence="2" type="ORF">OG308_09555</name>
</gene>
<keyword evidence="3" id="KW-1185">Reference proteome</keyword>
<accession>A0ABZ1NDY3</accession>
<organism evidence="2 3">
    <name type="scientific">Nocardia salmonicida</name>
    <dbReference type="NCBI Taxonomy" id="53431"/>
    <lineage>
        <taxon>Bacteria</taxon>
        <taxon>Bacillati</taxon>
        <taxon>Actinomycetota</taxon>
        <taxon>Actinomycetes</taxon>
        <taxon>Mycobacteriales</taxon>
        <taxon>Nocardiaceae</taxon>
        <taxon>Nocardia</taxon>
    </lineage>
</organism>
<protein>
    <submittedName>
        <fullName evidence="2">NAD(P)H-binding protein</fullName>
    </submittedName>
</protein>
<proteinExistence type="predicted"/>
<dbReference type="InterPro" id="IPR051606">
    <property type="entry name" value="Polyketide_Oxido-like"/>
</dbReference>
<dbReference type="PANTHER" id="PTHR43355">
    <property type="entry name" value="FLAVIN REDUCTASE (NADPH)"/>
    <property type="match status" value="1"/>
</dbReference>
<sequence>MTTIAVVGATGRTGRAVVAEALARGNRVTAIVRTAESLPPAPGLTVIVADPTVPGSLAGLLDEHHAVISALGARDRGPTTVYSAGATEIIAAMPPGGRLLVVSSAGLDIPSDAGPATRFLARALHRIMRYTYTDMARMEQLLAHSELRWTAIRPTRLTDGPATSRPRILLGTNTKAGPRTSRADLASYLLDAIDDPRTHGTAMAVSS</sequence>
<evidence type="ECO:0000259" key="1">
    <source>
        <dbReference type="Pfam" id="PF13460"/>
    </source>
</evidence>
<dbReference type="Gene3D" id="3.40.50.720">
    <property type="entry name" value="NAD(P)-binding Rossmann-like Domain"/>
    <property type="match status" value="1"/>
</dbReference>
<dbReference type="PANTHER" id="PTHR43355:SF2">
    <property type="entry name" value="FLAVIN REDUCTASE (NADPH)"/>
    <property type="match status" value="1"/>
</dbReference>
<dbReference type="RefSeq" id="WP_357367424.1">
    <property type="nucleotide sequence ID" value="NZ_CP109527.1"/>
</dbReference>
<evidence type="ECO:0000313" key="3">
    <source>
        <dbReference type="Proteomes" id="UP001621418"/>
    </source>
</evidence>
<dbReference type="EMBL" id="CP109527">
    <property type="protein sequence ID" value="WTY38058.1"/>
    <property type="molecule type" value="Genomic_DNA"/>
</dbReference>
<dbReference type="SUPFAM" id="SSF51735">
    <property type="entry name" value="NAD(P)-binding Rossmann-fold domains"/>
    <property type="match status" value="1"/>
</dbReference>
<name>A0ABZ1NDY3_9NOCA</name>
<feature type="domain" description="NAD(P)-binding" evidence="1">
    <location>
        <begin position="8"/>
        <end position="196"/>
    </location>
</feature>
<evidence type="ECO:0000313" key="2">
    <source>
        <dbReference type="EMBL" id="WTY38058.1"/>
    </source>
</evidence>
<dbReference type="InterPro" id="IPR036291">
    <property type="entry name" value="NAD(P)-bd_dom_sf"/>
</dbReference>
<dbReference type="InterPro" id="IPR016040">
    <property type="entry name" value="NAD(P)-bd_dom"/>
</dbReference>
<dbReference type="Pfam" id="PF13460">
    <property type="entry name" value="NAD_binding_10"/>
    <property type="match status" value="1"/>
</dbReference>